<evidence type="ECO:0000259" key="14">
    <source>
        <dbReference type="PROSITE" id="PS50929"/>
    </source>
</evidence>
<dbReference type="InterPro" id="IPR050173">
    <property type="entry name" value="ABC_transporter_C-like"/>
</dbReference>
<evidence type="ECO:0000256" key="6">
    <source>
        <dbReference type="ARBA" id="ARBA00022741"/>
    </source>
</evidence>
<keyword evidence="6" id="KW-0547">Nucleotide-binding</keyword>
<dbReference type="FunFam" id="3.40.50.300:FF:000169">
    <property type="entry name" value="ABC transporter C family member 3"/>
    <property type="match status" value="1"/>
</dbReference>
<keyword evidence="4 12" id="KW-0812">Transmembrane</keyword>
<feature type="domain" description="ABC transporter" evidence="13">
    <location>
        <begin position="1076"/>
        <end position="1310"/>
    </location>
</feature>
<evidence type="ECO:0000256" key="3">
    <source>
        <dbReference type="ARBA" id="ARBA00022448"/>
    </source>
</evidence>
<dbReference type="Pfam" id="PF00005">
    <property type="entry name" value="ABC_tran"/>
    <property type="match status" value="2"/>
</dbReference>
<reference evidence="15 16" key="1">
    <citation type="journal article" date="2019" name="Nat. Plants">
        <title>Genome sequencing of Musa balbisiana reveals subgenome evolution and function divergence in polyploid bananas.</title>
        <authorList>
            <person name="Yao X."/>
        </authorList>
    </citation>
    <scope>NUCLEOTIDE SEQUENCE [LARGE SCALE GENOMIC DNA]</scope>
    <source>
        <strain evidence="16">cv. DH-PKW</strain>
        <tissue evidence="15">Leaves</tissue>
    </source>
</reference>
<dbReference type="PANTHER" id="PTHR24223">
    <property type="entry name" value="ATP-BINDING CASSETTE SUB-FAMILY C"/>
    <property type="match status" value="1"/>
</dbReference>
<feature type="transmembrane region" description="Helical" evidence="12">
    <location>
        <begin position="361"/>
        <end position="386"/>
    </location>
</feature>
<evidence type="ECO:0000256" key="1">
    <source>
        <dbReference type="ARBA" id="ARBA00004141"/>
    </source>
</evidence>
<dbReference type="InterPro" id="IPR003593">
    <property type="entry name" value="AAA+_ATPase"/>
</dbReference>
<proteinExistence type="inferred from homology"/>
<evidence type="ECO:0000256" key="5">
    <source>
        <dbReference type="ARBA" id="ARBA00022737"/>
    </source>
</evidence>
<dbReference type="FunFam" id="1.20.1560.10:FF:000003">
    <property type="entry name" value="ABC transporter C family member 10"/>
    <property type="match status" value="1"/>
</dbReference>
<comment type="subcellular location">
    <subcellularLocation>
        <location evidence="1">Membrane</location>
        <topology evidence="1">Multi-pass membrane protein</topology>
    </subcellularLocation>
</comment>
<keyword evidence="3" id="KW-0813">Transport</keyword>
<sequence length="1326" mass="148576">MSSSKHNPELEQSLLPQEDDCLSGDYFSIAGFWSRLTFRWLNPVFAKGRAERLELPHIPGVPRSETAETSLCLLQESLRQQKLESASLPRAIIRAVWRSLALNAVFAGVLCDNILSVPNPNHVSDGLEDDAGLNTLSSYLGPFLITNFVEFVSRKDSGHGRYYGYVLASLFLVAKTVESLTQRQWYFGARRIGIRVRAALMAAIYEKCLAIQHSGSSTGKLINFLDVDVERIGDFFWYVHGIWLLPVQVSLALLILYRNLGAPASFAALAATALVMVSNTPLANSQERLHSKIMEAKDARIKATAETLKCMRILKLHSWETAYLNKLLQLRDVERSWLKRYLYTCSAIAFLFWASPTLVSVIAFGVCILMGTPLTAGAVLSALATFRILQEPIYNLPELVAMITQTKVSIDRIHSLMKEEEQKQLSPSRSTQASDMAVEITPGVYSWEADSNLKKPTLKIENKIRIMRGEKVAVCGTVGSGKSSFLCSIMGEVPRSSGGRMTVLGATAYVPQSAWIQTGTVQENVLFGKAMDRRWYQEVVEACALDRDIGMWGDKDLTVVGERGMNLSGGQKQRIQLARAIYNNSDIYLLDDPFSAVDAHTGTHLFKECLMKLLSCKTVIYCTHQLEFLHAADLILVMRDGKVVQSGKYEELMEDTSGELVQQMAAYDQSLCQVNPSKKKDLSISTRHRMKQKDLRELEHYDQIGISELSERSCEEERESGQVKWHVYRTFVTSAYKGALVPVLLLCQVLFQGLQMSSNYWVAWATEKEDRVSRQNLIGVFILLSASSSVFVLGRAVLLTTIAIKTAQKLFLGMVTSITRAPMSFFDSTPSSRILNRKLGSFDLTIVLFAVINRPKHRGHRHSIQISRIGFFPYRLAGLAFALVQLLCIIVLMSQVAWPVFILFIVTVAVSVWYQNYYVSSARELARMVGIRKAPILHHFSESLAGAITIRCFNQQRRFSKKNLSLIDDYSRITFHNSATMEWLSVRINFLFNLKFFAMLTILVSMPRNAIDPRLAATYGLNLSVLQAWVIWNLCNVENKMISVERILRFSGIPSEAPLVIEDCRPEQGWPTSGTIELHNLHVRYGPALPMILKGVSCSFPGGKRVGVVGRTGSGKSTLIQSLFRVVEPSLGKIVIDGVDISRIGLHDLRSKLSIIPQDPTLFQGTVRTNLDPLQQHSDLEIWEALYKCQLGEVVKQDQRLLDAPVAEDGENWSVGQRQLVCLARVLLKRRRILVLDEATASVDTATDNFAQKTIREETGDCTVITVAHRIPTVIDSDLVLVLDEGKIVEFSSPQKLMRDESSAFSRLVMEFLGRSNSDHHDFQLE</sequence>
<feature type="transmembrane region" description="Helical" evidence="12">
    <location>
        <begin position="777"/>
        <end position="798"/>
    </location>
</feature>
<protein>
    <recommendedName>
        <fullName evidence="17">ABC transporter C family member 3</fullName>
    </recommendedName>
</protein>
<feature type="domain" description="ABC transmembrane type-1" evidence="14">
    <location>
        <begin position="743"/>
        <end position="1005"/>
    </location>
</feature>
<keyword evidence="5" id="KW-0677">Repeat</keyword>
<evidence type="ECO:0000256" key="2">
    <source>
        <dbReference type="ARBA" id="ARBA00009726"/>
    </source>
</evidence>
<evidence type="ECO:0000256" key="9">
    <source>
        <dbReference type="ARBA" id="ARBA00022989"/>
    </source>
</evidence>
<dbReference type="GO" id="GO:0016887">
    <property type="term" value="F:ATP hydrolysis activity"/>
    <property type="evidence" value="ECO:0007669"/>
    <property type="project" value="InterPro"/>
</dbReference>
<dbReference type="InterPro" id="IPR017871">
    <property type="entry name" value="ABC_transporter-like_CS"/>
</dbReference>
<dbReference type="Gene3D" id="1.20.1560.10">
    <property type="entry name" value="ABC transporter type 1, transmembrane domain"/>
    <property type="match status" value="2"/>
</dbReference>
<feature type="transmembrane region" description="Helical" evidence="12">
    <location>
        <begin position="988"/>
        <end position="1006"/>
    </location>
</feature>
<dbReference type="InterPro" id="IPR003439">
    <property type="entry name" value="ABC_transporter-like_ATP-bd"/>
</dbReference>
<evidence type="ECO:0000256" key="12">
    <source>
        <dbReference type="SAM" id="Phobius"/>
    </source>
</evidence>
<dbReference type="InterPro" id="IPR011527">
    <property type="entry name" value="ABC1_TM_dom"/>
</dbReference>
<evidence type="ECO:0000256" key="11">
    <source>
        <dbReference type="ARBA" id="ARBA00057614"/>
    </source>
</evidence>
<keyword evidence="10 12" id="KW-0472">Membrane</keyword>
<dbReference type="InterPro" id="IPR036640">
    <property type="entry name" value="ABC1_TM_sf"/>
</dbReference>
<gene>
    <name evidence="15" type="ORF">C4D60_Mb08t08250</name>
</gene>
<dbReference type="Proteomes" id="UP000317650">
    <property type="component" value="Chromosome 8"/>
</dbReference>
<dbReference type="CDD" id="cd03250">
    <property type="entry name" value="ABCC_MRP_domain1"/>
    <property type="match status" value="1"/>
</dbReference>
<feature type="domain" description="ABC transmembrane type-1" evidence="14">
    <location>
        <begin position="131"/>
        <end position="405"/>
    </location>
</feature>
<evidence type="ECO:0008006" key="17">
    <source>
        <dbReference type="Google" id="ProtNLM"/>
    </source>
</evidence>
<dbReference type="CDD" id="cd18579">
    <property type="entry name" value="ABC_6TM_ABCC_D1"/>
    <property type="match status" value="1"/>
</dbReference>
<organism evidence="15 16">
    <name type="scientific">Musa balbisiana</name>
    <name type="common">Banana</name>
    <dbReference type="NCBI Taxonomy" id="52838"/>
    <lineage>
        <taxon>Eukaryota</taxon>
        <taxon>Viridiplantae</taxon>
        <taxon>Streptophyta</taxon>
        <taxon>Embryophyta</taxon>
        <taxon>Tracheophyta</taxon>
        <taxon>Spermatophyta</taxon>
        <taxon>Magnoliopsida</taxon>
        <taxon>Liliopsida</taxon>
        <taxon>Zingiberales</taxon>
        <taxon>Musaceae</taxon>
        <taxon>Musa</taxon>
    </lineage>
</organism>
<name>A0A4S8K282_MUSBA</name>
<dbReference type="InterPro" id="IPR044726">
    <property type="entry name" value="ABCC_6TM_D2"/>
</dbReference>
<dbReference type="SUPFAM" id="SSF90123">
    <property type="entry name" value="ABC transporter transmembrane region"/>
    <property type="match status" value="3"/>
</dbReference>
<evidence type="ECO:0000256" key="10">
    <source>
        <dbReference type="ARBA" id="ARBA00023136"/>
    </source>
</evidence>
<dbReference type="SUPFAM" id="SSF52540">
    <property type="entry name" value="P-loop containing nucleoside triphosphate hydrolases"/>
    <property type="match status" value="2"/>
</dbReference>
<keyword evidence="16" id="KW-1185">Reference proteome</keyword>
<dbReference type="FunFam" id="3.40.50.300:FF:000508">
    <property type="entry name" value="ABC transporter C family member 5"/>
    <property type="match status" value="1"/>
</dbReference>
<feature type="transmembrane region" description="Helical" evidence="12">
    <location>
        <begin position="898"/>
        <end position="919"/>
    </location>
</feature>
<evidence type="ECO:0000259" key="13">
    <source>
        <dbReference type="PROSITE" id="PS50893"/>
    </source>
</evidence>
<dbReference type="EMBL" id="PYDT01000002">
    <property type="protein sequence ID" value="THU68854.1"/>
    <property type="molecule type" value="Genomic_DNA"/>
</dbReference>
<dbReference type="Gene3D" id="3.40.50.300">
    <property type="entry name" value="P-loop containing nucleotide triphosphate hydrolases"/>
    <property type="match status" value="2"/>
</dbReference>
<comment type="function">
    <text evidence="11">ABC transporter that may affect phytic acid transport and compartmentalization. May function directly or indirectly in removing phytic acid from the cytosol or in vesicle trafficking. Required for phytic acid accumulation in developing seeds. Phytic acid is the primary storage form of phosphorus in cereal grains and other plant seeds.</text>
</comment>
<feature type="domain" description="ABC transporter" evidence="13">
    <location>
        <begin position="438"/>
        <end position="665"/>
    </location>
</feature>
<keyword evidence="9 12" id="KW-1133">Transmembrane helix</keyword>
<dbReference type="PROSITE" id="PS00211">
    <property type="entry name" value="ABC_TRANSPORTER_1"/>
    <property type="match status" value="1"/>
</dbReference>
<evidence type="ECO:0000313" key="16">
    <source>
        <dbReference type="Proteomes" id="UP000317650"/>
    </source>
</evidence>
<dbReference type="Pfam" id="PF00664">
    <property type="entry name" value="ABC_membrane"/>
    <property type="match status" value="3"/>
</dbReference>
<dbReference type="CDD" id="cd18580">
    <property type="entry name" value="ABC_6TM_ABCC_D2"/>
    <property type="match status" value="1"/>
</dbReference>
<comment type="caution">
    <text evidence="15">The sequence shown here is derived from an EMBL/GenBank/DDBJ whole genome shotgun (WGS) entry which is preliminary data.</text>
</comment>
<evidence type="ECO:0000256" key="4">
    <source>
        <dbReference type="ARBA" id="ARBA00022692"/>
    </source>
</evidence>
<dbReference type="STRING" id="52838.A0A4S8K282"/>
<accession>A0A4S8K282</accession>
<keyword evidence="7" id="KW-0067">ATP-binding</keyword>
<evidence type="ECO:0000256" key="7">
    <source>
        <dbReference type="ARBA" id="ARBA00022840"/>
    </source>
</evidence>
<evidence type="ECO:0000256" key="8">
    <source>
        <dbReference type="ARBA" id="ARBA00022967"/>
    </source>
</evidence>
<keyword evidence="8" id="KW-1278">Translocase</keyword>
<dbReference type="GO" id="GO:0005524">
    <property type="term" value="F:ATP binding"/>
    <property type="evidence" value="ECO:0007669"/>
    <property type="project" value="UniProtKB-KW"/>
</dbReference>
<feature type="transmembrane region" description="Helical" evidence="12">
    <location>
        <begin position="235"/>
        <end position="257"/>
    </location>
</feature>
<dbReference type="FunFam" id="1.20.1560.10:FF:000002">
    <property type="entry name" value="ABC transporter C family member 5"/>
    <property type="match status" value="1"/>
</dbReference>
<dbReference type="PROSITE" id="PS50929">
    <property type="entry name" value="ABC_TM1F"/>
    <property type="match status" value="2"/>
</dbReference>
<dbReference type="SMART" id="SM00382">
    <property type="entry name" value="AAA"/>
    <property type="match status" value="2"/>
</dbReference>
<feature type="transmembrane region" description="Helical" evidence="12">
    <location>
        <begin position="872"/>
        <end position="892"/>
    </location>
</feature>
<dbReference type="GO" id="GO:0140359">
    <property type="term" value="F:ABC-type transporter activity"/>
    <property type="evidence" value="ECO:0007669"/>
    <property type="project" value="InterPro"/>
</dbReference>
<dbReference type="PROSITE" id="PS50893">
    <property type="entry name" value="ABC_TRANSPORTER_2"/>
    <property type="match status" value="2"/>
</dbReference>
<dbReference type="PANTHER" id="PTHR24223:SF463">
    <property type="entry name" value="(WILD MALAYSIAN BANANA) HYPOTHETICAL PROTEIN"/>
    <property type="match status" value="1"/>
</dbReference>
<dbReference type="GO" id="GO:0016020">
    <property type="term" value="C:membrane"/>
    <property type="evidence" value="ECO:0007669"/>
    <property type="project" value="UniProtKB-SubCell"/>
</dbReference>
<dbReference type="InterPro" id="IPR027417">
    <property type="entry name" value="P-loop_NTPase"/>
</dbReference>
<comment type="similarity">
    <text evidence="2">Belongs to the ABC transporter superfamily. ABCC family. Conjugate transporter (TC 3.A.1.208) subfamily.</text>
</comment>
<evidence type="ECO:0000313" key="15">
    <source>
        <dbReference type="EMBL" id="THU68854.1"/>
    </source>
</evidence>
<dbReference type="CDD" id="cd03244">
    <property type="entry name" value="ABCC_MRP_domain2"/>
    <property type="match status" value="1"/>
</dbReference>
<dbReference type="InterPro" id="IPR044746">
    <property type="entry name" value="ABCC_6TM_D1"/>
</dbReference>